<gene>
    <name evidence="2" type="ORF">MA16_Dca024267</name>
</gene>
<accession>A0A2I0X1B2</accession>
<feature type="region of interest" description="Disordered" evidence="1">
    <location>
        <begin position="19"/>
        <end position="55"/>
    </location>
</feature>
<keyword evidence="3" id="KW-1185">Reference proteome</keyword>
<feature type="compositionally biased region" description="Polar residues" evidence="1">
    <location>
        <begin position="26"/>
        <end position="41"/>
    </location>
</feature>
<dbReference type="EMBL" id="KZ502227">
    <property type="protein sequence ID" value="PKU81693.1"/>
    <property type="molecule type" value="Genomic_DNA"/>
</dbReference>
<dbReference type="Proteomes" id="UP000233837">
    <property type="component" value="Unassembled WGS sequence"/>
</dbReference>
<name>A0A2I0X1B2_9ASPA</name>
<feature type="compositionally biased region" description="Low complexity" evidence="1">
    <location>
        <begin position="42"/>
        <end position="54"/>
    </location>
</feature>
<organism evidence="2 3">
    <name type="scientific">Dendrobium catenatum</name>
    <dbReference type="NCBI Taxonomy" id="906689"/>
    <lineage>
        <taxon>Eukaryota</taxon>
        <taxon>Viridiplantae</taxon>
        <taxon>Streptophyta</taxon>
        <taxon>Embryophyta</taxon>
        <taxon>Tracheophyta</taxon>
        <taxon>Spermatophyta</taxon>
        <taxon>Magnoliopsida</taxon>
        <taxon>Liliopsida</taxon>
        <taxon>Asparagales</taxon>
        <taxon>Orchidaceae</taxon>
        <taxon>Epidendroideae</taxon>
        <taxon>Malaxideae</taxon>
        <taxon>Dendrobiinae</taxon>
        <taxon>Dendrobium</taxon>
    </lineage>
</organism>
<proteinExistence type="predicted"/>
<dbReference type="AlphaFoldDB" id="A0A2I0X1B2"/>
<evidence type="ECO:0000313" key="2">
    <source>
        <dbReference type="EMBL" id="PKU81693.1"/>
    </source>
</evidence>
<protein>
    <submittedName>
        <fullName evidence="2">Uncharacterized protein</fullName>
    </submittedName>
</protein>
<evidence type="ECO:0000313" key="3">
    <source>
        <dbReference type="Proteomes" id="UP000233837"/>
    </source>
</evidence>
<reference evidence="2 3" key="1">
    <citation type="journal article" date="2016" name="Sci. Rep.">
        <title>The Dendrobium catenatum Lindl. genome sequence provides insights into polysaccharide synthase, floral development and adaptive evolution.</title>
        <authorList>
            <person name="Zhang G.Q."/>
            <person name="Xu Q."/>
            <person name="Bian C."/>
            <person name="Tsai W.C."/>
            <person name="Yeh C.M."/>
            <person name="Liu K.W."/>
            <person name="Yoshida K."/>
            <person name="Zhang L.S."/>
            <person name="Chang S.B."/>
            <person name="Chen F."/>
            <person name="Shi Y."/>
            <person name="Su Y.Y."/>
            <person name="Zhang Y.Q."/>
            <person name="Chen L.J."/>
            <person name="Yin Y."/>
            <person name="Lin M."/>
            <person name="Huang H."/>
            <person name="Deng H."/>
            <person name="Wang Z.W."/>
            <person name="Zhu S.L."/>
            <person name="Zhao X."/>
            <person name="Deng C."/>
            <person name="Niu S.C."/>
            <person name="Huang J."/>
            <person name="Wang M."/>
            <person name="Liu G.H."/>
            <person name="Yang H.J."/>
            <person name="Xiao X.J."/>
            <person name="Hsiao Y.Y."/>
            <person name="Wu W.L."/>
            <person name="Chen Y.Y."/>
            <person name="Mitsuda N."/>
            <person name="Ohme-Takagi M."/>
            <person name="Luo Y.B."/>
            <person name="Van de Peer Y."/>
            <person name="Liu Z.J."/>
        </authorList>
    </citation>
    <scope>NUCLEOTIDE SEQUENCE [LARGE SCALE GENOMIC DNA]</scope>
    <source>
        <tissue evidence="2">The whole plant</tissue>
    </source>
</reference>
<reference evidence="2 3" key="2">
    <citation type="journal article" date="2017" name="Nature">
        <title>The Apostasia genome and the evolution of orchids.</title>
        <authorList>
            <person name="Zhang G.Q."/>
            <person name="Liu K.W."/>
            <person name="Li Z."/>
            <person name="Lohaus R."/>
            <person name="Hsiao Y.Y."/>
            <person name="Niu S.C."/>
            <person name="Wang J.Y."/>
            <person name="Lin Y.C."/>
            <person name="Xu Q."/>
            <person name="Chen L.J."/>
            <person name="Yoshida K."/>
            <person name="Fujiwara S."/>
            <person name="Wang Z.W."/>
            <person name="Zhang Y.Q."/>
            <person name="Mitsuda N."/>
            <person name="Wang M."/>
            <person name="Liu G.H."/>
            <person name="Pecoraro L."/>
            <person name="Huang H.X."/>
            <person name="Xiao X.J."/>
            <person name="Lin M."/>
            <person name="Wu X.Y."/>
            <person name="Wu W.L."/>
            <person name="Chen Y.Y."/>
            <person name="Chang S.B."/>
            <person name="Sakamoto S."/>
            <person name="Ohme-Takagi M."/>
            <person name="Yagi M."/>
            <person name="Zeng S.J."/>
            <person name="Shen C.Y."/>
            <person name="Yeh C.M."/>
            <person name="Luo Y.B."/>
            <person name="Tsai W.C."/>
            <person name="Van de Peer Y."/>
            <person name="Liu Z.J."/>
        </authorList>
    </citation>
    <scope>NUCLEOTIDE SEQUENCE [LARGE SCALE GENOMIC DNA]</scope>
    <source>
        <tissue evidence="2">The whole plant</tissue>
    </source>
</reference>
<sequence>MPEDENFEANEKVFKAIMGPEHPGRVQTQGFGVTPSRYFSHTTTTPGSSSGGNTAFNRVVRLEEVVRTLQNEVR</sequence>
<evidence type="ECO:0000256" key="1">
    <source>
        <dbReference type="SAM" id="MobiDB-lite"/>
    </source>
</evidence>